<evidence type="ECO:0000256" key="3">
    <source>
        <dbReference type="ARBA" id="ARBA00035647"/>
    </source>
</evidence>
<organism evidence="6 7">
    <name type="scientific">Pyronema omphalodes (strain CBS 100304)</name>
    <name type="common">Pyronema confluens</name>
    <dbReference type="NCBI Taxonomy" id="1076935"/>
    <lineage>
        <taxon>Eukaryota</taxon>
        <taxon>Fungi</taxon>
        <taxon>Dikarya</taxon>
        <taxon>Ascomycota</taxon>
        <taxon>Pezizomycotina</taxon>
        <taxon>Pezizomycetes</taxon>
        <taxon>Pezizales</taxon>
        <taxon>Pyronemataceae</taxon>
        <taxon>Pyronema</taxon>
    </lineage>
</organism>
<evidence type="ECO:0000259" key="5">
    <source>
        <dbReference type="SMART" id="SM01155"/>
    </source>
</evidence>
<reference evidence="6 7" key="1">
    <citation type="journal article" date="2013" name="PLoS Genet.">
        <title>The genome and development-dependent transcriptomes of Pyronema confluens: a window into fungal evolution.</title>
        <authorList>
            <person name="Traeger S."/>
            <person name="Altegoer F."/>
            <person name="Freitag M."/>
            <person name="Gabaldon T."/>
            <person name="Kempken F."/>
            <person name="Kumar A."/>
            <person name="Marcet-Houben M."/>
            <person name="Poggeler S."/>
            <person name="Stajich J.E."/>
            <person name="Nowrousian M."/>
        </authorList>
    </citation>
    <scope>NUCLEOTIDE SEQUENCE [LARGE SCALE GENOMIC DNA]</scope>
    <source>
        <strain evidence="7">CBS 100304</strain>
        <tissue evidence="6">Vegetative mycelium</tissue>
    </source>
</reference>
<dbReference type="STRING" id="1076935.U4KZ62"/>
<proteinExistence type="inferred from homology"/>
<dbReference type="AlphaFoldDB" id="U4KZ62"/>
<comment type="similarity">
    <text evidence="3">Belongs to the mitochondrion-specific ribosomal protein mS38 family.</text>
</comment>
<feature type="domain" description="Ribosomal protein mS38 C-terminal" evidence="5">
    <location>
        <begin position="171"/>
        <end position="204"/>
    </location>
</feature>
<gene>
    <name evidence="6" type="ORF">PCON_07304</name>
</gene>
<dbReference type="SMART" id="SM01155">
    <property type="entry name" value="DUF1713"/>
    <property type="match status" value="1"/>
</dbReference>
<keyword evidence="2" id="KW-0496">Mitochondrion</keyword>
<dbReference type="PANTHER" id="PTHR32035">
    <property type="entry name" value="AURORA KINASE A-INTERACTING PROTEIN"/>
    <property type="match status" value="1"/>
</dbReference>
<sequence length="207" mass="23269">MRITRLRTALRAGPISAPTASFAKVSVRPLQLTHPAGTSQPIAVQQQHQQQQSSDLAAVFNKLDNNNMFAQPIRRIIPTVRNIAAATRAYNSSSRAGSAGQLKVPVRAEVKVAKMVQQEVTIQEIALKSLYALHMPLYFEAPAVEPEQMDPWAIGVPFHAPPPPAPESVMEALSVKRQRKLKMKKHKYKKLMKKTRNLRRRIERQKN</sequence>
<evidence type="ECO:0000256" key="4">
    <source>
        <dbReference type="ARBA" id="ARBA00035682"/>
    </source>
</evidence>
<keyword evidence="7" id="KW-1185">Reference proteome</keyword>
<evidence type="ECO:0000256" key="2">
    <source>
        <dbReference type="ARBA" id="ARBA00023128"/>
    </source>
</evidence>
<dbReference type="Pfam" id="PF08213">
    <property type="entry name" value="COX24_C"/>
    <property type="match status" value="1"/>
</dbReference>
<name>U4KZ62_PYROM</name>
<comment type="subcellular location">
    <subcellularLocation>
        <location evidence="1">Mitochondrion</location>
    </subcellularLocation>
</comment>
<accession>U4KZ62</accession>
<dbReference type="InterPro" id="IPR013177">
    <property type="entry name" value="Ribosomal_mS38_C"/>
</dbReference>
<dbReference type="Proteomes" id="UP000018144">
    <property type="component" value="Unassembled WGS sequence"/>
</dbReference>
<dbReference type="GO" id="GO:0005739">
    <property type="term" value="C:mitochondrion"/>
    <property type="evidence" value="ECO:0007669"/>
    <property type="project" value="UniProtKB-SubCell"/>
</dbReference>
<dbReference type="PANTHER" id="PTHR32035:SF3">
    <property type="entry name" value="SMALL RIBOSOMAL SUBUNIT PROTEIN MS38"/>
    <property type="match status" value="1"/>
</dbReference>
<evidence type="ECO:0000313" key="6">
    <source>
        <dbReference type="EMBL" id="CCX07715.1"/>
    </source>
</evidence>
<protein>
    <recommendedName>
        <fullName evidence="4">Small ribosomal subunit protein mS38</fullName>
    </recommendedName>
</protein>
<evidence type="ECO:0000313" key="7">
    <source>
        <dbReference type="Proteomes" id="UP000018144"/>
    </source>
</evidence>
<dbReference type="EMBL" id="HF935364">
    <property type="protein sequence ID" value="CCX07715.1"/>
    <property type="molecule type" value="Genomic_DNA"/>
</dbReference>
<evidence type="ECO:0000256" key="1">
    <source>
        <dbReference type="ARBA" id="ARBA00004173"/>
    </source>
</evidence>